<evidence type="ECO:0000256" key="1">
    <source>
        <dbReference type="SAM" id="Phobius"/>
    </source>
</evidence>
<keyword evidence="1" id="KW-0812">Transmembrane</keyword>
<evidence type="ECO:0008006" key="3">
    <source>
        <dbReference type="Google" id="ProtNLM"/>
    </source>
</evidence>
<keyword evidence="1" id="KW-0472">Membrane</keyword>
<keyword evidence="2" id="KW-0496">Mitochondrion</keyword>
<accession>A0A6M9TTC1</accession>
<evidence type="ECO:0000313" key="2">
    <source>
        <dbReference type="EMBL" id="QKN19336.1"/>
    </source>
</evidence>
<dbReference type="EMBL" id="MT535663">
    <property type="protein sequence ID" value="QKN19336.1"/>
    <property type="molecule type" value="Genomic_DNA"/>
</dbReference>
<keyword evidence="1" id="KW-1133">Transmembrane helix</keyword>
<reference evidence="2" key="1">
    <citation type="submission" date="2020-05" db="EMBL/GenBank/DDBJ databases">
        <authorList>
            <person name="Yuan F."/>
        </authorList>
    </citation>
    <scope>NUCLEOTIDE SEQUENCE</scope>
</reference>
<geneLocation type="mitochondrion" evidence="2"/>
<dbReference type="GeneID" id="55748629"/>
<gene>
    <name evidence="2" type="primary">ORF288</name>
</gene>
<dbReference type="AlphaFoldDB" id="A0A6M9TTC1"/>
<feature type="transmembrane region" description="Helical" evidence="1">
    <location>
        <begin position="33"/>
        <end position="52"/>
    </location>
</feature>
<protein>
    <recommendedName>
        <fullName evidence="3">Transmembrane protein</fullName>
    </recommendedName>
</protein>
<name>A0A6M9TTC1_9CARY</name>
<sequence>MARKGNPISVKKLGLNRSSDSSRFSEGDRAKRILVLLFFFVFILTSGYWLCVHYPDFSENGRKILFMIVGSGISVFFRRLGWAFPPLCASVILSMAAYASGDAPADLNQPDADGSEELGETFDLGVLEESWPSSGAEGPSRASVNQPEGRLVANNPAPEAELREIDQDIIWETLDAQEKEARAREHARIYRTVETLVRGCENEEAAMRYKARDILRQKGITLEDPKDVKRALDAALSDDWEHDIDTRLPHFRRLNRNFGKARCSIWNQFIDELRELGNPQVNARHKVD</sequence>
<organism evidence="2">
    <name type="scientific">Mirabilis himalaica</name>
    <dbReference type="NCBI Taxonomy" id="482968"/>
    <lineage>
        <taxon>Eukaryota</taxon>
        <taxon>Viridiplantae</taxon>
        <taxon>Streptophyta</taxon>
        <taxon>Embryophyta</taxon>
        <taxon>Tracheophyta</taxon>
        <taxon>Spermatophyta</taxon>
        <taxon>Magnoliopsida</taxon>
        <taxon>eudicotyledons</taxon>
        <taxon>Gunneridae</taxon>
        <taxon>Pentapetalae</taxon>
        <taxon>Caryophyllales</taxon>
        <taxon>Nyctaginaceae</taxon>
        <taxon>Mirabilis</taxon>
    </lineage>
</organism>
<proteinExistence type="predicted"/>
<dbReference type="RefSeq" id="YP_009861439.1">
    <property type="nucleotide sequence ID" value="NC_048974.1"/>
</dbReference>